<dbReference type="Gene3D" id="3.40.50.150">
    <property type="entry name" value="Vaccinia Virus protein VP39"/>
    <property type="match status" value="1"/>
</dbReference>
<accession>A0ABW2ER71</accession>
<comment type="caution">
    <text evidence="1">The sequence shown here is derived from an EMBL/GenBank/DDBJ whole genome shotgun (WGS) entry which is preliminary data.</text>
</comment>
<keyword evidence="1" id="KW-0808">Transferase</keyword>
<proteinExistence type="predicted"/>
<organism evidence="1 2">
    <name type="scientific">Halobacillus seohaensis</name>
    <dbReference type="NCBI Taxonomy" id="447421"/>
    <lineage>
        <taxon>Bacteria</taxon>
        <taxon>Bacillati</taxon>
        <taxon>Bacillota</taxon>
        <taxon>Bacilli</taxon>
        <taxon>Bacillales</taxon>
        <taxon>Bacillaceae</taxon>
        <taxon>Halobacillus</taxon>
    </lineage>
</organism>
<gene>
    <name evidence="1" type="ORF">ACFQIC_19095</name>
</gene>
<dbReference type="InterPro" id="IPR029063">
    <property type="entry name" value="SAM-dependent_MTases_sf"/>
</dbReference>
<evidence type="ECO:0000313" key="1">
    <source>
        <dbReference type="EMBL" id="MFC7063908.1"/>
    </source>
</evidence>
<sequence length="193" mass="21833">MKLKRVLQYAHELMRETLKDGDIAIDATCGNGHDTLFLSQLIGKTGHVYAYDIQEQAIKNTSERLNENNLHTRATLFQESHDMIEATIPREHLEKLQGAIFNLGYLPGSDKSIVTTPEQTTESVQTILNFLQPSGLVVLVVYYGHPGGEKEKHALLQYVERLDQKSFNVLQYGFINQKNSPPFIVAIEKKKAH</sequence>
<dbReference type="GO" id="GO:0032259">
    <property type="term" value="P:methylation"/>
    <property type="evidence" value="ECO:0007669"/>
    <property type="project" value="UniProtKB-KW"/>
</dbReference>
<evidence type="ECO:0000313" key="2">
    <source>
        <dbReference type="Proteomes" id="UP001596410"/>
    </source>
</evidence>
<dbReference type="Pfam" id="PF06962">
    <property type="entry name" value="rRNA_methylase"/>
    <property type="match status" value="1"/>
</dbReference>
<reference evidence="2" key="1">
    <citation type="journal article" date="2019" name="Int. J. Syst. Evol. Microbiol.">
        <title>The Global Catalogue of Microorganisms (GCM) 10K type strain sequencing project: providing services to taxonomists for standard genome sequencing and annotation.</title>
        <authorList>
            <consortium name="The Broad Institute Genomics Platform"/>
            <consortium name="The Broad Institute Genome Sequencing Center for Infectious Disease"/>
            <person name="Wu L."/>
            <person name="Ma J."/>
        </authorList>
    </citation>
    <scope>NUCLEOTIDE SEQUENCE [LARGE SCALE GENOMIC DNA]</scope>
    <source>
        <strain evidence="2">CGMCC 4.1621</strain>
    </source>
</reference>
<dbReference type="PANTHER" id="PTHR35276">
    <property type="entry name" value="S-ADENOSYL-L-METHIONINE-DEPENDENT METHYLTRANSFERASES SUPERFAMILY PROTEIN"/>
    <property type="match status" value="1"/>
</dbReference>
<dbReference type="RefSeq" id="WP_204708466.1">
    <property type="nucleotide sequence ID" value="NZ_JBHSZV010000062.1"/>
</dbReference>
<dbReference type="EMBL" id="JBHSZV010000062">
    <property type="protein sequence ID" value="MFC7063908.1"/>
    <property type="molecule type" value="Genomic_DNA"/>
</dbReference>
<dbReference type="GO" id="GO:0008168">
    <property type="term" value="F:methyltransferase activity"/>
    <property type="evidence" value="ECO:0007669"/>
    <property type="project" value="UniProtKB-KW"/>
</dbReference>
<dbReference type="PANTHER" id="PTHR35276:SF1">
    <property type="entry name" value="TRNA (MNM(5)S(2)U34)-METHYLTRANSFERASE, CHLOROPLASTIC"/>
    <property type="match status" value="1"/>
</dbReference>
<dbReference type="InterPro" id="IPR010719">
    <property type="entry name" value="MnmM_MeTrfase"/>
</dbReference>
<name>A0ABW2ER71_9BACI</name>
<dbReference type="Proteomes" id="UP001596410">
    <property type="component" value="Unassembled WGS sequence"/>
</dbReference>
<protein>
    <submittedName>
        <fullName evidence="1">Class I SAM-dependent methyltransferase</fullName>
    </submittedName>
</protein>
<dbReference type="SUPFAM" id="SSF53335">
    <property type="entry name" value="S-adenosyl-L-methionine-dependent methyltransferases"/>
    <property type="match status" value="1"/>
</dbReference>
<keyword evidence="2" id="KW-1185">Reference proteome</keyword>
<keyword evidence="1" id="KW-0489">Methyltransferase</keyword>